<name>A0A7D7ISZ3_9CAUD</name>
<evidence type="ECO:0000313" key="2">
    <source>
        <dbReference type="Proteomes" id="UP000514744"/>
    </source>
</evidence>
<accession>A0A7D7ISZ3</accession>
<sequence>MNAAEFAKRRARIEHEHGRRRGYIAKAMAALVRDAGAAIIIVHGKAVAWRLPNGQIVCRKRRYRTELDAMIALGHIRHDPKTPKIPTRFYLCPHCNGWHLSSQAPANDNNAQ</sequence>
<keyword evidence="2" id="KW-1185">Reference proteome</keyword>
<evidence type="ECO:0000313" key="1">
    <source>
        <dbReference type="EMBL" id="QMP19207.1"/>
    </source>
</evidence>
<dbReference type="Proteomes" id="UP000514744">
    <property type="component" value="Segment"/>
</dbReference>
<protein>
    <submittedName>
        <fullName evidence="1">Uncharacterized protein</fullName>
    </submittedName>
</protein>
<dbReference type="GeneID" id="63642528"/>
<dbReference type="RefSeq" id="YP_010038056.1">
    <property type="nucleotide sequence ID" value="NC_054149.1"/>
</dbReference>
<organism evidence="1 2">
    <name type="scientific">Pseudomonas phage Persinger</name>
    <dbReference type="NCBI Taxonomy" id="2749430"/>
    <lineage>
        <taxon>Viruses</taxon>
        <taxon>Duplodnaviria</taxon>
        <taxon>Heunggongvirae</taxon>
        <taxon>Uroviricota</taxon>
        <taxon>Caudoviricetes</taxon>
        <taxon>Harrisonburgvirus</taxon>
        <taxon>Harrisonburgvirus persinger</taxon>
    </lineage>
</organism>
<dbReference type="EMBL" id="MT613935">
    <property type="protein sequence ID" value="QMP19207.1"/>
    <property type="molecule type" value="Genomic_DNA"/>
</dbReference>
<dbReference type="KEGG" id="vg:63642528"/>
<proteinExistence type="predicted"/>
<reference evidence="1 2" key="1">
    <citation type="submission" date="2020-06" db="EMBL/GenBank/DDBJ databases">
        <authorList>
            <person name="Persinger R.D."/>
            <person name="Temple L."/>
        </authorList>
    </citation>
    <scope>NUCLEOTIDE SEQUENCE [LARGE SCALE GENOMIC DNA]</scope>
</reference>